<sequence>MKKNSSTYRIFEHIRDVDISEQDIYDYDIDILNQLLIDHTMSAKARAEANDQNKVVNIFWATSDYEGTVMDENGRIIVKGFQYKDEIKPENITGRNRRIVMPRVLKDKQAQIDRTKDKAEVFTPSWVCNAQNNLIDEAWFGRKEVFNQEIITEDGSHTWVPTSGKITFPEGDSQKTWKKYIVDNRMEITCGEAPYLVSRYDTTTGESIPIDRRIGLLDRKLRVINENVDNEKDWYTMAEKAFKHTYGYEWQGDNLLLAREALLYTYIEYFMDKFNDKDAEGNYVKDANGELKVPDKKKILNAARWISWNIWQMDGLKMVVPDSCDNQYETDLFGLKKKKVCDACSKGKMIGHIGVKCIIRDWNLKKPKEWKPKPGEDPHSQPWQKIEFSSLFFGRNVETEEEEIK</sequence>
<evidence type="ECO:0000313" key="1">
    <source>
        <dbReference type="EMBL" id="RHD79845.1"/>
    </source>
</evidence>
<evidence type="ECO:0000313" key="2">
    <source>
        <dbReference type="Proteomes" id="UP000283429"/>
    </source>
</evidence>
<protein>
    <submittedName>
        <fullName evidence="1">Restriction endonuclease subunit M</fullName>
    </submittedName>
</protein>
<dbReference type="Proteomes" id="UP000283429">
    <property type="component" value="Unassembled WGS sequence"/>
</dbReference>
<keyword evidence="1" id="KW-0378">Hydrolase</keyword>
<keyword evidence="1" id="KW-0255">Endonuclease</keyword>
<keyword evidence="1" id="KW-0540">Nuclease</keyword>
<dbReference type="EMBL" id="QSJM01000028">
    <property type="protein sequence ID" value="RHD79845.1"/>
    <property type="molecule type" value="Genomic_DNA"/>
</dbReference>
<proteinExistence type="predicted"/>
<dbReference type="GO" id="GO:0004519">
    <property type="term" value="F:endonuclease activity"/>
    <property type="evidence" value="ECO:0007669"/>
    <property type="project" value="UniProtKB-KW"/>
</dbReference>
<dbReference type="AlphaFoldDB" id="A0A414H8G1"/>
<gene>
    <name evidence="1" type="ORF">DW783_10605</name>
</gene>
<dbReference type="RefSeq" id="WP_118170813.1">
    <property type="nucleotide sequence ID" value="NZ_QSJM01000028.1"/>
</dbReference>
<comment type="caution">
    <text evidence="1">The sequence shown here is derived from an EMBL/GenBank/DDBJ whole genome shotgun (WGS) entry which is preliminary data.</text>
</comment>
<reference evidence="1 2" key="1">
    <citation type="submission" date="2018-08" db="EMBL/GenBank/DDBJ databases">
        <title>A genome reference for cultivated species of the human gut microbiota.</title>
        <authorList>
            <person name="Zou Y."/>
            <person name="Xue W."/>
            <person name="Luo G."/>
        </authorList>
    </citation>
    <scope>NUCLEOTIDE SEQUENCE [LARGE SCALE GENOMIC DNA]</scope>
    <source>
        <strain evidence="1 2">AM30-40</strain>
    </source>
</reference>
<name>A0A414H8G1_PHOVU</name>
<organism evidence="1 2">
    <name type="scientific">Phocaeicola vulgatus</name>
    <name type="common">Bacteroides vulgatus</name>
    <dbReference type="NCBI Taxonomy" id="821"/>
    <lineage>
        <taxon>Bacteria</taxon>
        <taxon>Pseudomonadati</taxon>
        <taxon>Bacteroidota</taxon>
        <taxon>Bacteroidia</taxon>
        <taxon>Bacteroidales</taxon>
        <taxon>Bacteroidaceae</taxon>
        <taxon>Phocaeicola</taxon>
    </lineage>
</organism>
<accession>A0A414H8G1</accession>